<keyword evidence="4" id="KW-0804">Transcription</keyword>
<evidence type="ECO:0000256" key="2">
    <source>
        <dbReference type="ARBA" id="ARBA00023015"/>
    </source>
</evidence>
<dbReference type="SUPFAM" id="SSF46785">
    <property type="entry name" value="Winged helix' DNA-binding domain"/>
    <property type="match status" value="1"/>
</dbReference>
<dbReference type="InterPro" id="IPR036388">
    <property type="entry name" value="WH-like_DNA-bd_sf"/>
</dbReference>
<dbReference type="InterPro" id="IPR005650">
    <property type="entry name" value="BlaI_family"/>
</dbReference>
<evidence type="ECO:0000313" key="5">
    <source>
        <dbReference type="EMBL" id="GFP32158.1"/>
    </source>
</evidence>
<dbReference type="GO" id="GO:0003677">
    <property type="term" value="F:DNA binding"/>
    <property type="evidence" value="ECO:0007669"/>
    <property type="project" value="UniProtKB-KW"/>
</dbReference>
<name>A0A6V8PIS6_9ACTN</name>
<sequence length="123" mass="14297">MRKQDRLRLGDLEAEIMGYVWRSRRTTVREVWEQIYEKRKIAYTTVMTVMNRLTQKDILSREKIGVTYYYTPVVTKTQVIHAYIDDLVAKFGQGAASPLVKRLLSEGVAGADKEKILEIINKM</sequence>
<comment type="caution">
    <text evidence="5">The sequence shown here is derived from an EMBL/GenBank/DDBJ whole genome shotgun (WGS) entry which is preliminary data.</text>
</comment>
<dbReference type="InterPro" id="IPR036390">
    <property type="entry name" value="WH_DNA-bd_sf"/>
</dbReference>
<evidence type="ECO:0000313" key="6">
    <source>
        <dbReference type="Proteomes" id="UP000568877"/>
    </source>
</evidence>
<proteinExistence type="inferred from homology"/>
<dbReference type="AlphaFoldDB" id="A0A6V8PIS6"/>
<gene>
    <name evidence="5" type="ORF">HKBW3S42_00463</name>
</gene>
<organism evidence="5 6">
    <name type="scientific">Candidatus Hakubella thermalkaliphila</name>
    <dbReference type="NCBI Taxonomy" id="2754717"/>
    <lineage>
        <taxon>Bacteria</taxon>
        <taxon>Bacillati</taxon>
        <taxon>Actinomycetota</taxon>
        <taxon>Actinomycetota incertae sedis</taxon>
        <taxon>Candidatus Hakubellales</taxon>
        <taxon>Candidatus Hakubellaceae</taxon>
        <taxon>Candidatus Hakubella</taxon>
    </lineage>
</organism>
<keyword evidence="2" id="KW-0805">Transcription regulation</keyword>
<dbReference type="Proteomes" id="UP000568877">
    <property type="component" value="Unassembled WGS sequence"/>
</dbReference>
<evidence type="ECO:0000256" key="4">
    <source>
        <dbReference type="ARBA" id="ARBA00023163"/>
    </source>
</evidence>
<keyword evidence="3" id="KW-0238">DNA-binding</keyword>
<dbReference type="EMBL" id="BLSA01000039">
    <property type="protein sequence ID" value="GFP32158.1"/>
    <property type="molecule type" value="Genomic_DNA"/>
</dbReference>
<evidence type="ECO:0008006" key="7">
    <source>
        <dbReference type="Google" id="ProtNLM"/>
    </source>
</evidence>
<dbReference type="Pfam" id="PF03965">
    <property type="entry name" value="Penicillinase_R"/>
    <property type="match status" value="1"/>
</dbReference>
<accession>A0A6V8PIS6</accession>
<dbReference type="GO" id="GO:0045892">
    <property type="term" value="P:negative regulation of DNA-templated transcription"/>
    <property type="evidence" value="ECO:0007669"/>
    <property type="project" value="InterPro"/>
</dbReference>
<evidence type="ECO:0000256" key="3">
    <source>
        <dbReference type="ARBA" id="ARBA00023125"/>
    </source>
</evidence>
<evidence type="ECO:0000256" key="1">
    <source>
        <dbReference type="ARBA" id="ARBA00011046"/>
    </source>
</evidence>
<dbReference type="PIRSF" id="PIRSF019455">
    <property type="entry name" value="CopR_AtkY"/>
    <property type="match status" value="1"/>
</dbReference>
<protein>
    <recommendedName>
        <fullName evidence="7">BlaI family transcriptional regulator, penicillinase repressor</fullName>
    </recommendedName>
</protein>
<reference evidence="5 6" key="1">
    <citation type="journal article" date="2020" name="Front. Microbiol.">
        <title>Single-cell genomics of novel Actinobacteria with the Wood-Ljungdahl pathway discovered in a serpentinizing system.</title>
        <authorList>
            <person name="Merino N."/>
            <person name="Kawai M."/>
            <person name="Boyd E.S."/>
            <person name="Colman D.R."/>
            <person name="McGlynn S.E."/>
            <person name="Nealson K.H."/>
            <person name="Kurokawa K."/>
            <person name="Hongoh Y."/>
        </authorList>
    </citation>
    <scope>NUCLEOTIDE SEQUENCE [LARGE SCALE GENOMIC DNA]</scope>
    <source>
        <strain evidence="5 6">S42</strain>
    </source>
</reference>
<comment type="similarity">
    <text evidence="1">Belongs to the BlaI transcriptional regulatory family.</text>
</comment>
<dbReference type="Gene3D" id="1.10.10.10">
    <property type="entry name" value="Winged helix-like DNA-binding domain superfamily/Winged helix DNA-binding domain"/>
    <property type="match status" value="1"/>
</dbReference>